<dbReference type="FunFam" id="1.25.40.10:FF:000348">
    <property type="entry name" value="Pentatricopeptide repeat-containing protein chloroplastic"/>
    <property type="match status" value="1"/>
</dbReference>
<dbReference type="GO" id="GO:0009451">
    <property type="term" value="P:RNA modification"/>
    <property type="evidence" value="ECO:0007669"/>
    <property type="project" value="InterPro"/>
</dbReference>
<dbReference type="eggNOG" id="KOG4197">
    <property type="taxonomic scope" value="Eukaryota"/>
</dbReference>
<reference evidence="6" key="1">
    <citation type="submission" date="2013-01" db="EMBL/GenBank/DDBJ databases">
        <title>Draft Genome Sequence of a Mulberry Tree, Morus notabilis C.K. Schneid.</title>
        <authorList>
            <person name="He N."/>
            <person name="Zhao S."/>
        </authorList>
    </citation>
    <scope>NUCLEOTIDE SEQUENCE</scope>
</reference>
<dbReference type="InterPro" id="IPR046960">
    <property type="entry name" value="PPR_At4g14850-like_plant"/>
</dbReference>
<gene>
    <name evidence="5" type="ORF">L484_004942</name>
</gene>
<dbReference type="PANTHER" id="PTHR47926:SF344">
    <property type="entry name" value="OS07G0636900 PROTEIN"/>
    <property type="match status" value="1"/>
</dbReference>
<feature type="repeat" description="PPR" evidence="3">
    <location>
        <begin position="216"/>
        <end position="250"/>
    </location>
</feature>
<evidence type="ECO:0000256" key="2">
    <source>
        <dbReference type="ARBA" id="ARBA00022737"/>
    </source>
</evidence>
<dbReference type="PANTHER" id="PTHR47926">
    <property type="entry name" value="PENTATRICOPEPTIDE REPEAT-CONTAINING PROTEIN"/>
    <property type="match status" value="1"/>
</dbReference>
<comment type="similarity">
    <text evidence="1">Belongs to the PPR family. PCMP-H subfamily.</text>
</comment>
<evidence type="ECO:0000256" key="1">
    <source>
        <dbReference type="ARBA" id="ARBA00006643"/>
    </source>
</evidence>
<dbReference type="PROSITE" id="PS51375">
    <property type="entry name" value="PPR"/>
    <property type="match status" value="2"/>
</dbReference>
<dbReference type="InterPro" id="IPR002885">
    <property type="entry name" value="PPR_rpt"/>
</dbReference>
<dbReference type="Pfam" id="PF13041">
    <property type="entry name" value="PPR_2"/>
    <property type="match status" value="1"/>
</dbReference>
<name>W9SIQ7_9ROSA</name>
<dbReference type="GO" id="GO:0008270">
    <property type="term" value="F:zinc ion binding"/>
    <property type="evidence" value="ECO:0007669"/>
    <property type="project" value="InterPro"/>
</dbReference>
<evidence type="ECO:0000259" key="4">
    <source>
        <dbReference type="Pfam" id="PF14432"/>
    </source>
</evidence>
<dbReference type="EMBL" id="KE346241">
    <property type="protein sequence ID" value="EXC31176.1"/>
    <property type="molecule type" value="Genomic_DNA"/>
</dbReference>
<dbReference type="Pfam" id="PF01535">
    <property type="entry name" value="PPR"/>
    <property type="match status" value="5"/>
</dbReference>
<dbReference type="FunFam" id="1.25.40.10:FF:000184">
    <property type="entry name" value="Pentatricopeptide repeat-containing protein, chloroplastic"/>
    <property type="match status" value="1"/>
</dbReference>
<keyword evidence="2" id="KW-0677">Repeat</keyword>
<proteinExistence type="inferred from homology"/>
<keyword evidence="6" id="KW-1185">Reference proteome</keyword>
<dbReference type="NCBIfam" id="TIGR00756">
    <property type="entry name" value="PPR"/>
    <property type="match status" value="3"/>
</dbReference>
<dbReference type="Gene3D" id="1.25.40.10">
    <property type="entry name" value="Tetratricopeptide repeat domain"/>
    <property type="match status" value="4"/>
</dbReference>
<dbReference type="InterPro" id="IPR032867">
    <property type="entry name" value="DYW_dom"/>
</dbReference>
<feature type="repeat" description="PPR" evidence="3">
    <location>
        <begin position="349"/>
        <end position="383"/>
    </location>
</feature>
<protein>
    <recommendedName>
        <fullName evidence="4">DYW domain-containing protein</fullName>
    </recommendedName>
</protein>
<evidence type="ECO:0000313" key="6">
    <source>
        <dbReference type="Proteomes" id="UP000030645"/>
    </source>
</evidence>
<sequence length="660" mass="74458">MKRSKLKHLNTFLRFKFKAFPSFFSSSTTSPAISRPTNKIPFDHPIPQTLFQLLKKGPSLPNLKQIHAKVVTFALSSHASLTTSLINCYLCIKDLNKARILFDRYPSSLPPTLVWNLMIRAYSKLQNSQESLHLFTQMLAMNEGLKAVPDKYTFTFVITSCSHQNSMHCGEVVHGMAVKNGLELDLFVGNSVINVYAFFARWEDAQKVFDGMPERDAFTWTGLLRGYTRGGEIDEAFRLFDGRPIRNSVSWAVMISGFVDCERHVEALGCFHDMISEGKVKPDEVILVSVLSACAHLGALHQGNWIHGYINGNRIKFSSSIITALIDMYAKCGRIDRAKQVFHAASRRDVFNYTSMVNGLSLHGLGKEALQVFSQMLEENVIPNDITILGLLNGCSHSGLVNEGSSIFFDMESSWGIIPKIEHYGCYVDLLGRAGLLERAFEVVTSMPMRPDIVIWRALLSACRIHRNAKLGEQIAIHIEELDLNGHNEGKVLLSNLNASLGKWERVAELRNLMSKRRKKKNQSSRGYSWIEVNGVVHEFRAADQWHPRIAGIQEKLHEVLKRARLGGYVASTRQVSFDLSEEDKEHAVAYHSEKLAVAFGLMSSEPGSSIRIVKNLRTCDDCHSALKAISLVYKRELIVRDRSRFHTFKEGICSCNDYW</sequence>
<dbReference type="GO" id="GO:0003723">
    <property type="term" value="F:RNA binding"/>
    <property type="evidence" value="ECO:0007669"/>
    <property type="project" value="InterPro"/>
</dbReference>
<accession>W9SIQ7</accession>
<feature type="domain" description="DYW" evidence="4">
    <location>
        <begin position="568"/>
        <end position="660"/>
    </location>
</feature>
<dbReference type="OrthoDB" id="330671at2759"/>
<dbReference type="Pfam" id="PF14432">
    <property type="entry name" value="DYW_deaminase"/>
    <property type="match status" value="1"/>
</dbReference>
<dbReference type="InterPro" id="IPR011990">
    <property type="entry name" value="TPR-like_helical_dom_sf"/>
</dbReference>
<evidence type="ECO:0000313" key="5">
    <source>
        <dbReference type="EMBL" id="EXC31176.1"/>
    </source>
</evidence>
<dbReference type="KEGG" id="mnt:21388428"/>
<dbReference type="Proteomes" id="UP000030645">
    <property type="component" value="Unassembled WGS sequence"/>
</dbReference>
<organism evidence="5 6">
    <name type="scientific">Morus notabilis</name>
    <dbReference type="NCBI Taxonomy" id="981085"/>
    <lineage>
        <taxon>Eukaryota</taxon>
        <taxon>Viridiplantae</taxon>
        <taxon>Streptophyta</taxon>
        <taxon>Embryophyta</taxon>
        <taxon>Tracheophyta</taxon>
        <taxon>Spermatophyta</taxon>
        <taxon>Magnoliopsida</taxon>
        <taxon>eudicotyledons</taxon>
        <taxon>Gunneridae</taxon>
        <taxon>Pentapetalae</taxon>
        <taxon>rosids</taxon>
        <taxon>fabids</taxon>
        <taxon>Rosales</taxon>
        <taxon>Moraceae</taxon>
        <taxon>Moreae</taxon>
        <taxon>Morus</taxon>
    </lineage>
</organism>
<evidence type="ECO:0000256" key="3">
    <source>
        <dbReference type="PROSITE-ProRule" id="PRU00708"/>
    </source>
</evidence>
<dbReference type="AlphaFoldDB" id="W9SIQ7"/>